<evidence type="ECO:0008006" key="4">
    <source>
        <dbReference type="Google" id="ProtNLM"/>
    </source>
</evidence>
<evidence type="ECO:0000313" key="2">
    <source>
        <dbReference type="EMBL" id="MCT7941701.1"/>
    </source>
</evidence>
<dbReference type="RefSeq" id="WP_261298086.1">
    <property type="nucleotide sequence ID" value="NZ_JAMTCD010000007.1"/>
</dbReference>
<keyword evidence="1" id="KW-1133">Transmembrane helix</keyword>
<evidence type="ECO:0000256" key="1">
    <source>
        <dbReference type="SAM" id="Phobius"/>
    </source>
</evidence>
<comment type="caution">
    <text evidence="2">The sequence shown here is derived from an EMBL/GenBank/DDBJ whole genome shotgun (WGS) entry which is preliminary data.</text>
</comment>
<gene>
    <name evidence="2" type="ORF">NE535_07805</name>
</gene>
<keyword evidence="1" id="KW-0472">Membrane</keyword>
<feature type="transmembrane region" description="Helical" evidence="1">
    <location>
        <begin position="99"/>
        <end position="126"/>
    </location>
</feature>
<dbReference type="AlphaFoldDB" id="A0A9X3ANL6"/>
<dbReference type="Proteomes" id="UP001155546">
    <property type="component" value="Unassembled WGS sequence"/>
</dbReference>
<organism evidence="2 3">
    <name type="scientific">Shewanella holmiensis</name>
    <dbReference type="NCBI Taxonomy" id="2952222"/>
    <lineage>
        <taxon>Bacteria</taxon>
        <taxon>Pseudomonadati</taxon>
        <taxon>Pseudomonadota</taxon>
        <taxon>Gammaproteobacteria</taxon>
        <taxon>Alteromonadales</taxon>
        <taxon>Shewanellaceae</taxon>
        <taxon>Shewanella</taxon>
    </lineage>
</organism>
<accession>A0A9X3ANL6</accession>
<proteinExistence type="predicted"/>
<name>A0A9X3ANL6_9GAMM</name>
<sequence length="151" mass="17080">MTQPQTDEQKHPPSSPVVADIRQDDLIVKLLGRLPSSLAQTYTDEQLHGIKSALGPNTWGGHFIDNRGTFKFPFIKWRFYYVFLLGKNKRAYTRTEKKMSVAMLMLSITALILAGMLFGLLSLYILKSALGIDLFPDASLGIWDQVKDWFG</sequence>
<evidence type="ECO:0000313" key="3">
    <source>
        <dbReference type="Proteomes" id="UP001155546"/>
    </source>
</evidence>
<keyword evidence="3" id="KW-1185">Reference proteome</keyword>
<protein>
    <recommendedName>
        <fullName evidence="4">3-phosphoshikimate 1-carboxyvinyltransferase</fullName>
    </recommendedName>
</protein>
<reference evidence="2" key="1">
    <citation type="journal article" date="2023" name="Int. J. Syst. Evol. Microbiol.">
        <title>&lt;i&gt;Shewanella septentrionalis&lt;/i&gt; sp. nov. and &lt;i&gt;Shewanella holmiensis&lt;/i&gt; sp. nov., isolated from Baltic Sea water and sediments.</title>
        <authorList>
            <person name="Martin-Rodriguez A.J."/>
            <person name="Thorell K."/>
            <person name="Joffre E."/>
            <person name="Jensie-Markopoulos S."/>
            <person name="Moore E.R.B."/>
            <person name="Sjoling A."/>
        </authorList>
    </citation>
    <scope>NUCLEOTIDE SEQUENCE</scope>
    <source>
        <strain evidence="2">SP1S2-7</strain>
    </source>
</reference>
<keyword evidence="1" id="KW-0812">Transmembrane</keyword>
<dbReference type="EMBL" id="JAMTCD010000007">
    <property type="protein sequence ID" value="MCT7941701.1"/>
    <property type="molecule type" value="Genomic_DNA"/>
</dbReference>